<keyword evidence="7" id="KW-0482">Metalloprotease</keyword>
<dbReference type="Proteomes" id="UP001589858">
    <property type="component" value="Unassembled WGS sequence"/>
</dbReference>
<dbReference type="InterPro" id="IPR008753">
    <property type="entry name" value="Peptidase_M13_N"/>
</dbReference>
<keyword evidence="6" id="KW-0862">Zinc</keyword>
<comment type="similarity">
    <text evidence="2">Belongs to the peptidase M13 family.</text>
</comment>
<gene>
    <name evidence="11" type="ORF">ACFFF8_12205</name>
</gene>
<evidence type="ECO:0000313" key="11">
    <source>
        <dbReference type="EMBL" id="MFC0685361.1"/>
    </source>
</evidence>
<evidence type="ECO:0000256" key="6">
    <source>
        <dbReference type="ARBA" id="ARBA00022833"/>
    </source>
</evidence>
<evidence type="ECO:0000313" key="12">
    <source>
        <dbReference type="Proteomes" id="UP001589858"/>
    </source>
</evidence>
<evidence type="ECO:0000256" key="8">
    <source>
        <dbReference type="SAM" id="SignalP"/>
    </source>
</evidence>
<dbReference type="Gene3D" id="1.10.1380.10">
    <property type="entry name" value="Neutral endopeptidase , domain2"/>
    <property type="match status" value="1"/>
</dbReference>
<keyword evidence="5" id="KW-0378">Hydrolase</keyword>
<reference evidence="11 12" key="1">
    <citation type="submission" date="2024-09" db="EMBL/GenBank/DDBJ databases">
        <authorList>
            <person name="Sun Q."/>
            <person name="Mori K."/>
        </authorList>
    </citation>
    <scope>NUCLEOTIDE SEQUENCE [LARGE SCALE GENOMIC DNA]</scope>
    <source>
        <strain evidence="11 12">CICC 11035S</strain>
    </source>
</reference>
<proteinExistence type="inferred from homology"/>
<feature type="domain" description="Peptidase M13 N-terminal" evidence="10">
    <location>
        <begin position="64"/>
        <end position="460"/>
    </location>
</feature>
<sequence>MPRTLLRALATTALVSATVLSFPAFAQQAAPAAAASNPMEVDPAKVSWGGAGIQTQWQDKSVKPGDDFDRFVSGKWSDAVVLPSDRTNWGSFTALRDLSEQRLHGIMNDLLASNPAPGSDAARVAAAYGAFMDVDAINKAGLAPAQPFLQRIYAATTPADLMKLFASPGYASPLGAYVGPDAKASDVNAFQVSIGGLGLPDRDYYLKSDARSQEIRGKYLDYLTFLLGKAGYTDPAASAKAVLSLETRLAQADWDRAASRNPDLVYNKLSLAEFEGLAAPGLMKTFVDTMGAGKATYVLVDEMPPSADELKEARIDAAQAGAWFGGGVPEVAKLIETVPVATWQAWLAAQFLRSHAAVLPTDIDDANFAFYGKVMSGQPEQRARWKRGIAAVEGMSGELLGKIYAEKYYPPEAKAAMESLVGNLRKAMAANLSDLSWMGPETRKAAVAKLDAFTPKIGMPATFKEYEGLKFSASDPLGNMMAAETWANGDQMRRLGQPVDRAEWFMLPETINAYYNPSFNEIVFPAAILQPPFFNVSADPAVNYGAIGAVIGHEMGHGFDDQGAKFDGQGNLRDWWTAADKANFQKLQDRLEAQYNGFCPFDEGKTCVNGKLTMGENIGDLGGLSLAYRAYKLSLGGKEAPVIDGLTGDQRFFMAWAQVWRSKYREEAVRQQLKTDPHSPAHYRINGLVRNFDEWYKAFDVKPGDKLYQAPAERVRIW</sequence>
<dbReference type="InterPro" id="IPR018497">
    <property type="entry name" value="Peptidase_M13_C"/>
</dbReference>
<evidence type="ECO:0000256" key="5">
    <source>
        <dbReference type="ARBA" id="ARBA00022801"/>
    </source>
</evidence>
<keyword evidence="12" id="KW-1185">Reference proteome</keyword>
<dbReference type="EMBL" id="JBHLTM010000047">
    <property type="protein sequence ID" value="MFC0685361.1"/>
    <property type="molecule type" value="Genomic_DNA"/>
</dbReference>
<evidence type="ECO:0000256" key="7">
    <source>
        <dbReference type="ARBA" id="ARBA00023049"/>
    </source>
</evidence>
<feature type="signal peptide" evidence="8">
    <location>
        <begin position="1"/>
        <end position="26"/>
    </location>
</feature>
<evidence type="ECO:0000256" key="3">
    <source>
        <dbReference type="ARBA" id="ARBA00022670"/>
    </source>
</evidence>
<keyword evidence="8" id="KW-0732">Signal</keyword>
<dbReference type="PRINTS" id="PR00786">
    <property type="entry name" value="NEPRILYSIN"/>
</dbReference>
<dbReference type="PROSITE" id="PS51885">
    <property type="entry name" value="NEPRILYSIN"/>
    <property type="match status" value="1"/>
</dbReference>
<dbReference type="Pfam" id="PF01431">
    <property type="entry name" value="Peptidase_M13"/>
    <property type="match status" value="1"/>
</dbReference>
<dbReference type="RefSeq" id="WP_267222992.1">
    <property type="nucleotide sequence ID" value="NZ_JAPCWC010000019.1"/>
</dbReference>
<accession>A0ABV6S823</accession>
<comment type="cofactor">
    <cofactor evidence="1">
        <name>Zn(2+)</name>
        <dbReference type="ChEBI" id="CHEBI:29105"/>
    </cofactor>
</comment>
<organism evidence="11 12">
    <name type="scientific">Novosphingobium clariflavum</name>
    <dbReference type="NCBI Taxonomy" id="2029884"/>
    <lineage>
        <taxon>Bacteria</taxon>
        <taxon>Pseudomonadati</taxon>
        <taxon>Pseudomonadota</taxon>
        <taxon>Alphaproteobacteria</taxon>
        <taxon>Sphingomonadales</taxon>
        <taxon>Sphingomonadaceae</taxon>
        <taxon>Novosphingobium</taxon>
    </lineage>
</organism>
<evidence type="ECO:0000256" key="2">
    <source>
        <dbReference type="ARBA" id="ARBA00007357"/>
    </source>
</evidence>
<dbReference type="PANTHER" id="PTHR11733:SF167">
    <property type="entry name" value="FI17812P1-RELATED"/>
    <property type="match status" value="1"/>
</dbReference>
<dbReference type="Pfam" id="PF05649">
    <property type="entry name" value="Peptidase_M13_N"/>
    <property type="match status" value="1"/>
</dbReference>
<evidence type="ECO:0000259" key="9">
    <source>
        <dbReference type="Pfam" id="PF01431"/>
    </source>
</evidence>
<evidence type="ECO:0000256" key="1">
    <source>
        <dbReference type="ARBA" id="ARBA00001947"/>
    </source>
</evidence>
<comment type="caution">
    <text evidence="11">The sequence shown here is derived from an EMBL/GenBank/DDBJ whole genome shotgun (WGS) entry which is preliminary data.</text>
</comment>
<evidence type="ECO:0000256" key="4">
    <source>
        <dbReference type="ARBA" id="ARBA00022723"/>
    </source>
</evidence>
<feature type="chain" id="PRO_5046398090" evidence="8">
    <location>
        <begin position="27"/>
        <end position="718"/>
    </location>
</feature>
<keyword evidence="4" id="KW-0479">Metal-binding</keyword>
<dbReference type="SUPFAM" id="SSF55486">
    <property type="entry name" value="Metalloproteases ('zincins'), catalytic domain"/>
    <property type="match status" value="1"/>
</dbReference>
<name>A0ABV6S823_9SPHN</name>
<feature type="domain" description="Peptidase M13 C-terminal" evidence="9">
    <location>
        <begin position="512"/>
        <end position="715"/>
    </location>
</feature>
<protein>
    <submittedName>
        <fullName evidence="11">M13 family metallopeptidase</fullName>
    </submittedName>
</protein>
<dbReference type="InterPro" id="IPR042089">
    <property type="entry name" value="Peptidase_M13_dom_2"/>
</dbReference>
<keyword evidence="3" id="KW-0645">Protease</keyword>
<dbReference type="InterPro" id="IPR024079">
    <property type="entry name" value="MetalloPept_cat_dom_sf"/>
</dbReference>
<dbReference type="InterPro" id="IPR000718">
    <property type="entry name" value="Peptidase_M13"/>
</dbReference>
<dbReference type="Gene3D" id="3.40.390.10">
    <property type="entry name" value="Collagenase (Catalytic Domain)"/>
    <property type="match status" value="1"/>
</dbReference>
<evidence type="ECO:0000259" key="10">
    <source>
        <dbReference type="Pfam" id="PF05649"/>
    </source>
</evidence>
<dbReference type="CDD" id="cd08662">
    <property type="entry name" value="M13"/>
    <property type="match status" value="1"/>
</dbReference>
<dbReference type="PANTHER" id="PTHR11733">
    <property type="entry name" value="ZINC METALLOPROTEASE FAMILY M13 NEPRILYSIN-RELATED"/>
    <property type="match status" value="1"/>
</dbReference>